<dbReference type="SUPFAM" id="SSF52113">
    <property type="entry name" value="BRCT domain"/>
    <property type="match status" value="1"/>
</dbReference>
<name>A0AAV1IDG2_9CHLO</name>
<dbReference type="Gene3D" id="3.30.460.10">
    <property type="entry name" value="Beta Polymerase, domain 2"/>
    <property type="match status" value="1"/>
</dbReference>
<dbReference type="Proteomes" id="UP001314263">
    <property type="component" value="Unassembled WGS sequence"/>
</dbReference>
<keyword evidence="10" id="KW-0456">Lyase</keyword>
<dbReference type="GO" id="GO:0006303">
    <property type="term" value="P:double-strand break repair via nonhomologous end joining"/>
    <property type="evidence" value="ECO:0007669"/>
    <property type="project" value="TreeGrafter"/>
</dbReference>
<dbReference type="Gene3D" id="3.40.50.10190">
    <property type="entry name" value="BRCT domain"/>
    <property type="match status" value="1"/>
</dbReference>
<comment type="cofactor">
    <cofactor evidence="1">
        <name>Mn(2+)</name>
        <dbReference type="ChEBI" id="CHEBI:29035"/>
    </cofactor>
</comment>
<dbReference type="InterPro" id="IPR029398">
    <property type="entry name" value="PolB_thumb"/>
</dbReference>
<dbReference type="GO" id="GO:0016829">
    <property type="term" value="F:lyase activity"/>
    <property type="evidence" value="ECO:0007669"/>
    <property type="project" value="UniProtKB-KW"/>
</dbReference>
<feature type="compositionally biased region" description="Basic and acidic residues" evidence="13">
    <location>
        <begin position="269"/>
        <end position="292"/>
    </location>
</feature>
<evidence type="ECO:0000256" key="4">
    <source>
        <dbReference type="ARBA" id="ARBA00016513"/>
    </source>
</evidence>
<proteinExistence type="inferred from homology"/>
<dbReference type="Pfam" id="PF14792">
    <property type="entry name" value="DNA_pol_B_palm"/>
    <property type="match status" value="1"/>
</dbReference>
<dbReference type="InterPro" id="IPR037160">
    <property type="entry name" value="DNA_Pol_thumb_sf"/>
</dbReference>
<dbReference type="PANTHER" id="PTHR11276">
    <property type="entry name" value="DNA POLYMERASE TYPE-X FAMILY MEMBER"/>
    <property type="match status" value="1"/>
</dbReference>
<dbReference type="GO" id="GO:0046872">
    <property type="term" value="F:metal ion binding"/>
    <property type="evidence" value="ECO:0007669"/>
    <property type="project" value="UniProtKB-KW"/>
</dbReference>
<dbReference type="InterPro" id="IPR043519">
    <property type="entry name" value="NT_sf"/>
</dbReference>
<dbReference type="GO" id="GO:0005634">
    <property type="term" value="C:nucleus"/>
    <property type="evidence" value="ECO:0007669"/>
    <property type="project" value="UniProtKB-SubCell"/>
</dbReference>
<dbReference type="PANTHER" id="PTHR11276:SF28">
    <property type="entry name" value="DNA POLYMERASE LAMBDA"/>
    <property type="match status" value="1"/>
</dbReference>
<evidence type="ECO:0000313" key="15">
    <source>
        <dbReference type="EMBL" id="CAK0784040.1"/>
    </source>
</evidence>
<dbReference type="GO" id="GO:0003677">
    <property type="term" value="F:DNA binding"/>
    <property type="evidence" value="ECO:0007669"/>
    <property type="project" value="InterPro"/>
</dbReference>
<dbReference type="EMBL" id="CAUYUE010000009">
    <property type="protein sequence ID" value="CAK0784040.1"/>
    <property type="molecule type" value="Genomic_DNA"/>
</dbReference>
<dbReference type="Pfam" id="PF14791">
    <property type="entry name" value="DNA_pol_B_thumb"/>
    <property type="match status" value="1"/>
</dbReference>
<keyword evidence="11" id="KW-0539">Nucleus</keyword>
<dbReference type="SUPFAM" id="SSF81585">
    <property type="entry name" value="PsbU/PolX domain-like"/>
    <property type="match status" value="1"/>
</dbReference>
<dbReference type="Gene3D" id="1.10.150.20">
    <property type="entry name" value="5' to 3' exonuclease, C-terminal subdomain"/>
    <property type="match status" value="1"/>
</dbReference>
<feature type="domain" description="BRCT" evidence="14">
    <location>
        <begin position="1"/>
        <end position="86"/>
    </location>
</feature>
<comment type="subcellular location">
    <subcellularLocation>
        <location evidence="2">Nucleus</location>
    </subcellularLocation>
</comment>
<sequence length="736" mass="81145">MCRAQKAGATVEDKLSPAVTHVIAPRDTSARQAAKHFKAAGMETAMLEHDDSWVTDLPEGMHFVTPDWVSGCLAQGRLLLEHAYLISIARMVMLARLQAQASSSGQKAEASSGLEAEAAAVLTSGSPGVFRAGKGHAAGTVKLAKGHTTSGVCKCGHIHATSVSTFVNQVHKVLTAHGEGKYVMPPDMAAAWRKGTPLEHHPTRGLEAEWKLWQETGLGYPVSYQMRESSQGAAEERRALDLGPDIDLRPAGAERAEAPPARGGQGSAERLERSGRADSSERPDLEHPWDDPYDEAAAKETKRMLYDHYHKQDIGRTMGSPGKSPAKSPHGSTPAKYASVQADSSSDDEDGRSARARKNSECSHVACSTKRFCILRHMREIKENYIKDREKLNKLAMDVIMARVEALDAPLRTEADCDRVRGGGVGKDNVEKLKVVVRTGTFRRNETLAKDPHHQAIKLFLTVWGTGEKGAEAWWSQGCRTLDDLRARSDLSAQQAAGLKYYEDMQQRIPRKEVAAIEGMVKEAVLDVLSCRGAHDESALFCNAVGSYIRGKPDTGDVDMLILPPPSCIELDSNLTLHEVLQLLRKRGLLLDEMLLRKAPREKGPGSSATFLGLCRHATSPCVRRIDLKWYPRRYMPLAVTHFVGSGLFNRALRYWARTATQAAKAYNSNADGFQLSDLILTPIRKGKPEVKGDRQYKNTEERLGPAVECKVESDMFAALGLAYVPFRMRWWYNYE</sequence>
<evidence type="ECO:0000256" key="3">
    <source>
        <dbReference type="ARBA" id="ARBA00008323"/>
    </source>
</evidence>
<dbReference type="InterPro" id="IPR036420">
    <property type="entry name" value="BRCT_dom_sf"/>
</dbReference>
<evidence type="ECO:0000256" key="8">
    <source>
        <dbReference type="ARBA" id="ARBA00022705"/>
    </source>
</evidence>
<feature type="region of interest" description="Disordered" evidence="13">
    <location>
        <begin position="229"/>
        <end position="292"/>
    </location>
</feature>
<dbReference type="InterPro" id="IPR028207">
    <property type="entry name" value="DNA_pol_B_palm_palm"/>
</dbReference>
<keyword evidence="5" id="KW-0237">DNA synthesis</keyword>
<evidence type="ECO:0000256" key="13">
    <source>
        <dbReference type="SAM" id="MobiDB-lite"/>
    </source>
</evidence>
<dbReference type="PROSITE" id="PS50172">
    <property type="entry name" value="BRCT"/>
    <property type="match status" value="1"/>
</dbReference>
<dbReference type="PRINTS" id="PR00869">
    <property type="entry name" value="DNAPOLX"/>
</dbReference>
<evidence type="ECO:0000259" key="14">
    <source>
        <dbReference type="PROSITE" id="PS50172"/>
    </source>
</evidence>
<evidence type="ECO:0000313" key="16">
    <source>
        <dbReference type="Proteomes" id="UP001314263"/>
    </source>
</evidence>
<reference evidence="15 16" key="1">
    <citation type="submission" date="2023-10" db="EMBL/GenBank/DDBJ databases">
        <authorList>
            <person name="Maclean D."/>
            <person name="Macfadyen A."/>
        </authorList>
    </citation>
    <scope>NUCLEOTIDE SEQUENCE [LARGE SCALE GENOMIC DNA]</scope>
</reference>
<dbReference type="SUPFAM" id="SSF81301">
    <property type="entry name" value="Nucleotidyltransferase"/>
    <property type="match status" value="1"/>
</dbReference>
<keyword evidence="8" id="KW-0235">DNA replication</keyword>
<evidence type="ECO:0000256" key="12">
    <source>
        <dbReference type="PIRSR" id="PIRSR622312-50"/>
    </source>
</evidence>
<evidence type="ECO:0000256" key="9">
    <source>
        <dbReference type="ARBA" id="ARBA00022723"/>
    </source>
</evidence>
<evidence type="ECO:0000256" key="1">
    <source>
        <dbReference type="ARBA" id="ARBA00001936"/>
    </source>
</evidence>
<gene>
    <name evidence="15" type="ORF">CVIRNUC_007243</name>
</gene>
<dbReference type="GO" id="GO:0003887">
    <property type="term" value="F:DNA-directed DNA polymerase activity"/>
    <property type="evidence" value="ECO:0007669"/>
    <property type="project" value="InterPro"/>
</dbReference>
<dbReference type="InterPro" id="IPR018944">
    <property type="entry name" value="DNA_pol_lambd_fingers_domain"/>
</dbReference>
<evidence type="ECO:0000256" key="6">
    <source>
        <dbReference type="ARBA" id="ARBA00022679"/>
    </source>
</evidence>
<comment type="caution">
    <text evidence="15">The sequence shown here is derived from an EMBL/GenBank/DDBJ whole genome shotgun (WGS) entry which is preliminary data.</text>
</comment>
<evidence type="ECO:0000256" key="10">
    <source>
        <dbReference type="ARBA" id="ARBA00023239"/>
    </source>
</evidence>
<evidence type="ECO:0000256" key="5">
    <source>
        <dbReference type="ARBA" id="ARBA00022634"/>
    </source>
</evidence>
<feature type="compositionally biased region" description="Basic and acidic residues" evidence="13">
    <location>
        <begin position="234"/>
        <end position="257"/>
    </location>
</feature>
<dbReference type="AlphaFoldDB" id="A0AAV1IDG2"/>
<dbReference type="InterPro" id="IPR002008">
    <property type="entry name" value="DNA_pol_X_beta-like"/>
</dbReference>
<feature type="active site" description="Nucleophile; Schiff-base intermediate with DNA; for 5'-dRP lyase activity" evidence="12">
    <location>
        <position position="432"/>
    </location>
</feature>
<dbReference type="PRINTS" id="PR00870">
    <property type="entry name" value="DNAPOLXBETA"/>
</dbReference>
<dbReference type="SMART" id="SM00483">
    <property type="entry name" value="POLXc"/>
    <property type="match status" value="1"/>
</dbReference>
<feature type="region of interest" description="Disordered" evidence="13">
    <location>
        <begin position="313"/>
        <end position="358"/>
    </location>
</feature>
<keyword evidence="6" id="KW-0808">Transferase</keyword>
<evidence type="ECO:0000256" key="7">
    <source>
        <dbReference type="ARBA" id="ARBA00022695"/>
    </source>
</evidence>
<evidence type="ECO:0000256" key="11">
    <source>
        <dbReference type="ARBA" id="ARBA00023242"/>
    </source>
</evidence>
<keyword evidence="16" id="KW-1185">Reference proteome</keyword>
<dbReference type="Pfam" id="PF10391">
    <property type="entry name" value="DNA_pol_lambd_f"/>
    <property type="match status" value="1"/>
</dbReference>
<keyword evidence="7" id="KW-0548">Nucleotidyltransferase</keyword>
<evidence type="ECO:0000256" key="2">
    <source>
        <dbReference type="ARBA" id="ARBA00004123"/>
    </source>
</evidence>
<dbReference type="FunFam" id="1.10.150.20:FF:000010">
    <property type="entry name" value="DNA polymerase lambda"/>
    <property type="match status" value="1"/>
</dbReference>
<organism evidence="15 16">
    <name type="scientific">Coccomyxa viridis</name>
    <dbReference type="NCBI Taxonomy" id="1274662"/>
    <lineage>
        <taxon>Eukaryota</taxon>
        <taxon>Viridiplantae</taxon>
        <taxon>Chlorophyta</taxon>
        <taxon>core chlorophytes</taxon>
        <taxon>Trebouxiophyceae</taxon>
        <taxon>Trebouxiophyceae incertae sedis</taxon>
        <taxon>Coccomyxaceae</taxon>
        <taxon>Coccomyxa</taxon>
    </lineage>
</organism>
<accession>A0AAV1IDG2</accession>
<dbReference type="InterPro" id="IPR002054">
    <property type="entry name" value="DNA-dir_DNA_pol_X"/>
</dbReference>
<comment type="similarity">
    <text evidence="3">Belongs to the DNA polymerase type-X family.</text>
</comment>
<dbReference type="Gene3D" id="3.30.210.10">
    <property type="entry name" value="DNA polymerase, thumb domain"/>
    <property type="match status" value="1"/>
</dbReference>
<protein>
    <recommendedName>
        <fullName evidence="4">DNA polymerase lambda</fullName>
    </recommendedName>
</protein>
<keyword evidence="9" id="KW-0479">Metal-binding</keyword>
<dbReference type="InterPro" id="IPR022312">
    <property type="entry name" value="DNA_pol_X"/>
</dbReference>
<dbReference type="InterPro" id="IPR001357">
    <property type="entry name" value="BRCT_dom"/>
</dbReference>